<dbReference type="EMBL" id="OU912926">
    <property type="protein sequence ID" value="CAG9932779.1"/>
    <property type="molecule type" value="Genomic_DNA"/>
</dbReference>
<evidence type="ECO:0000313" key="3">
    <source>
        <dbReference type="Proteomes" id="UP000839052"/>
    </source>
</evidence>
<feature type="repeat" description="TPR" evidence="1">
    <location>
        <begin position="122"/>
        <end position="155"/>
    </location>
</feature>
<dbReference type="SUPFAM" id="SSF48452">
    <property type="entry name" value="TPR-like"/>
    <property type="match status" value="1"/>
</dbReference>
<dbReference type="InterPro" id="IPR011990">
    <property type="entry name" value="TPR-like_helical_dom_sf"/>
</dbReference>
<dbReference type="InterPro" id="IPR019734">
    <property type="entry name" value="TPR_rpt"/>
</dbReference>
<proteinExistence type="predicted"/>
<feature type="repeat" description="TPR" evidence="1">
    <location>
        <begin position="156"/>
        <end position="189"/>
    </location>
</feature>
<dbReference type="Gene3D" id="1.25.40.10">
    <property type="entry name" value="Tetratricopeptide repeat domain"/>
    <property type="match status" value="1"/>
</dbReference>
<dbReference type="Pfam" id="PF14559">
    <property type="entry name" value="TPR_19"/>
    <property type="match status" value="1"/>
</dbReference>
<protein>
    <submittedName>
        <fullName evidence="2">Tetratricopeptide repeat-containing protein</fullName>
    </submittedName>
</protein>
<reference evidence="2 3" key="1">
    <citation type="submission" date="2021-10" db="EMBL/GenBank/DDBJ databases">
        <authorList>
            <person name="Koch H."/>
        </authorList>
    </citation>
    <scope>NUCLEOTIDE SEQUENCE [LARGE SCALE GENOMIC DNA]</scope>
    <source>
        <strain evidence="2">6680</strain>
    </source>
</reference>
<name>A0ABM8YZ23_9PROT</name>
<accession>A0ABM8YZ23</accession>
<dbReference type="SMART" id="SM00028">
    <property type="entry name" value="TPR"/>
    <property type="match status" value="2"/>
</dbReference>
<dbReference type="Proteomes" id="UP000839052">
    <property type="component" value="Chromosome"/>
</dbReference>
<evidence type="ECO:0000313" key="2">
    <source>
        <dbReference type="EMBL" id="CAG9932779.1"/>
    </source>
</evidence>
<keyword evidence="1" id="KW-0802">TPR repeat</keyword>
<gene>
    <name evidence="2" type="ORF">NTG6680_1526</name>
</gene>
<keyword evidence="3" id="KW-1185">Reference proteome</keyword>
<evidence type="ECO:0000256" key="1">
    <source>
        <dbReference type="PROSITE-ProRule" id="PRU00339"/>
    </source>
</evidence>
<dbReference type="RefSeq" id="WP_239796668.1">
    <property type="nucleotide sequence ID" value="NZ_OU912926.1"/>
</dbReference>
<organism evidence="2 3">
    <name type="scientific">Candidatus Nitrotoga arctica</name>
    <dbReference type="NCBI Taxonomy" id="453162"/>
    <lineage>
        <taxon>Bacteria</taxon>
        <taxon>Pseudomonadati</taxon>
        <taxon>Pseudomonadota</taxon>
        <taxon>Betaproteobacteria</taxon>
        <taxon>Nitrosomonadales</taxon>
        <taxon>Gallionellaceae</taxon>
        <taxon>Candidatus Nitrotoga</taxon>
    </lineage>
</organism>
<sequence length="265" mass="29296">MKQIKLRIAFSLTILVVLGLLAVNQVSAVAPYKATAAELSVLPLFCQTKLSATSSAADHALYSGKIGPDWLHIHHYCFGLNFINRYKRSFGNKTDQAFYFQSAMSEFEYIFGHSSPTFWLRPEMHVQKGKLLAAAKRNVEAVSEFEQALQRDPNYVEAYVALSELYQNTGQQLKSIAAVEQALQRAPNSKPLQRRYNQLTGKIFTPPTLTVEQVAQISPMPVTQAVVISGVSSTTVQPVPASSPVVVPEKIGTPTNPYCRFCPSE</sequence>
<dbReference type="PROSITE" id="PS50005">
    <property type="entry name" value="TPR"/>
    <property type="match status" value="2"/>
</dbReference>